<keyword evidence="11 14" id="KW-0975">Bacterial flagellum</keyword>
<feature type="transmembrane region" description="Helical" evidence="14">
    <location>
        <begin position="7"/>
        <end position="31"/>
    </location>
</feature>
<protein>
    <recommendedName>
        <fullName evidence="13 14">Flagellar biosynthetic protein FliR</fullName>
    </recommendedName>
</protein>
<dbReference type="InterPro" id="IPR006303">
    <property type="entry name" value="FliR"/>
</dbReference>
<evidence type="ECO:0000256" key="5">
    <source>
        <dbReference type="ARBA" id="ARBA00022475"/>
    </source>
</evidence>
<evidence type="ECO:0000256" key="9">
    <source>
        <dbReference type="ARBA" id="ARBA00022989"/>
    </source>
</evidence>
<dbReference type="GO" id="GO:0009306">
    <property type="term" value="P:protein secretion"/>
    <property type="evidence" value="ECO:0007669"/>
    <property type="project" value="InterPro"/>
</dbReference>
<dbReference type="InterPro" id="IPR029025">
    <property type="entry name" value="T3SS_substrate_exporter_C"/>
</dbReference>
<gene>
    <name evidence="15" type="ORF">DP130_05450</name>
</gene>
<dbReference type="Pfam" id="PF01311">
    <property type="entry name" value="Bac_export_1"/>
    <property type="match status" value="1"/>
</dbReference>
<evidence type="ECO:0000256" key="7">
    <source>
        <dbReference type="ARBA" id="ARBA00022795"/>
    </source>
</evidence>
<sequence length="612" mass="69188">MLYMMDVAFFTAVIMVFLRFIGFFTVTPVFFPKGTPAILKVAFTLILSYMLVPGIDYSQISNINNTMVFITNCSSEIITGLALGFMTQLCFMAIRLGGNYMDIQVGFSMVSMLDPNTSSNSTLIERLLYWTGLILFFMVDGHHMLITQLIDSFNAVTIGRFILNQETASIIIEVFIQFFIMGLKIAIPIVLIIIIAELTLGLVGRAVPQLNVMILGLPLKIIVGLATLILAMPIIFKLIATGFSNIPEAFKGFFRGVPPILFIFASEDKTEEATPHKLQEARKKGQVAKSKEVGLAFTLLMSTLVISFLGQYAIENLQNVMTAFLKDFMGMELNYKNLFYISLTIVMRSALIILPLIIPIMIMGIFANFIQTGFIFTKETLKPDIKKLNPVNGFKKIFSTRTLVELVKDLALVNVVGYVGYRFLKKNYIEILNLNNLRFPIMLKAFKGIAVKAFFNITLVMIFIAVGDFIFQKKKYKKDMKMSKQEVKEEFKQQEGDPQIKGKIRQKQREMAMRRMMQSVPDATVVITNPTHIAVALKYEEGKGQAPMLVAKGADYVAYKIKEKAKESKVPIIENRPLARMIYEKVELEEEIPVEMYEAVAEILAFVFKFNK</sequence>
<name>A0A4Q0VFP5_CLOTA</name>
<dbReference type="SUPFAM" id="SSF160544">
    <property type="entry name" value="EscU C-terminal domain-like"/>
    <property type="match status" value="1"/>
</dbReference>
<keyword evidence="9 14" id="KW-1133">Transmembrane helix</keyword>
<feature type="transmembrane region" description="Helical" evidence="14">
    <location>
        <begin position="67"/>
        <end position="94"/>
    </location>
</feature>
<dbReference type="InterPro" id="IPR002010">
    <property type="entry name" value="T3SS_IM_R"/>
</dbReference>
<keyword evidence="12" id="KW-1006">Bacterial flagellum protein export</keyword>
<dbReference type="GO" id="GO:0006605">
    <property type="term" value="P:protein targeting"/>
    <property type="evidence" value="ECO:0007669"/>
    <property type="project" value="UniProtKB-UniRule"/>
</dbReference>
<evidence type="ECO:0000256" key="4">
    <source>
        <dbReference type="ARBA" id="ARBA00022448"/>
    </source>
</evidence>
<evidence type="ECO:0000256" key="8">
    <source>
        <dbReference type="ARBA" id="ARBA00022927"/>
    </source>
</evidence>
<evidence type="ECO:0000313" key="15">
    <source>
        <dbReference type="EMBL" id="RXI49502.1"/>
    </source>
</evidence>
<dbReference type="PRINTS" id="PR00950">
    <property type="entry name" value="TYPE3IMSPROT"/>
</dbReference>
<dbReference type="Gene3D" id="3.40.1690.10">
    <property type="entry name" value="secretion proteins EscU"/>
    <property type="match status" value="1"/>
</dbReference>
<comment type="function">
    <text evidence="1 14">Role in flagellar biosynthesis.</text>
</comment>
<dbReference type="NCBIfam" id="TIGR01400">
    <property type="entry name" value="fliR"/>
    <property type="match status" value="1"/>
</dbReference>
<evidence type="ECO:0000256" key="10">
    <source>
        <dbReference type="ARBA" id="ARBA00023136"/>
    </source>
</evidence>
<dbReference type="GO" id="GO:0009425">
    <property type="term" value="C:bacterial-type flagellum basal body"/>
    <property type="evidence" value="ECO:0007669"/>
    <property type="project" value="UniProtKB-SubCell"/>
</dbReference>
<dbReference type="GO" id="GO:0005886">
    <property type="term" value="C:plasma membrane"/>
    <property type="evidence" value="ECO:0007669"/>
    <property type="project" value="UniProtKB-SubCell"/>
</dbReference>
<feature type="transmembrane region" description="Helical" evidence="14">
    <location>
        <begin position="449"/>
        <end position="471"/>
    </location>
</feature>
<dbReference type="GO" id="GO:0044780">
    <property type="term" value="P:bacterial-type flagellum assembly"/>
    <property type="evidence" value="ECO:0007669"/>
    <property type="project" value="UniProtKB-UniRule"/>
</dbReference>
<evidence type="ECO:0000256" key="3">
    <source>
        <dbReference type="ARBA" id="ARBA00010690"/>
    </source>
</evidence>
<dbReference type="Proteomes" id="UP000290921">
    <property type="component" value="Unassembled WGS sequence"/>
</dbReference>
<evidence type="ECO:0000313" key="16">
    <source>
        <dbReference type="Proteomes" id="UP000290921"/>
    </source>
</evidence>
<keyword evidence="15" id="KW-0969">Cilium</keyword>
<accession>A0A4Q0VFP5</accession>
<dbReference type="AlphaFoldDB" id="A0A4Q0VFP5"/>
<feature type="transmembrane region" description="Helical" evidence="14">
    <location>
        <begin position="215"/>
        <end position="236"/>
    </location>
</feature>
<comment type="similarity">
    <text evidence="2 14">Belongs to the FliR/MopE/SpaR family.</text>
</comment>
<dbReference type="InterPro" id="IPR006136">
    <property type="entry name" value="FlhB"/>
</dbReference>
<evidence type="ECO:0000256" key="11">
    <source>
        <dbReference type="ARBA" id="ARBA00023143"/>
    </source>
</evidence>
<comment type="similarity">
    <text evidence="3">Belongs to the type III secretion exporter family.</text>
</comment>
<proteinExistence type="inferred from homology"/>
<keyword evidence="15" id="KW-0966">Cell projection</keyword>
<keyword evidence="15" id="KW-0282">Flagellum</keyword>
<evidence type="ECO:0000256" key="12">
    <source>
        <dbReference type="ARBA" id="ARBA00023225"/>
    </source>
</evidence>
<keyword evidence="10 14" id="KW-0472">Membrane</keyword>
<dbReference type="NCBIfam" id="NF009411">
    <property type="entry name" value="PRK12772.1"/>
    <property type="match status" value="1"/>
</dbReference>
<comment type="subcellular location">
    <subcellularLocation>
        <location evidence="14">Cell membrane</location>
        <topology evidence="14">Multi-pass membrane protein</topology>
    </subcellularLocation>
    <subcellularLocation>
        <location evidence="14">Bacterial flagellum basal body</location>
    </subcellularLocation>
</comment>
<feature type="transmembrane region" description="Helical" evidence="14">
    <location>
        <begin position="127"/>
        <end position="150"/>
    </location>
</feature>
<keyword evidence="7" id="KW-1005">Bacterial flagellum biogenesis</keyword>
<dbReference type="Pfam" id="PF01312">
    <property type="entry name" value="Bac_export_2"/>
    <property type="match status" value="1"/>
</dbReference>
<evidence type="ECO:0000256" key="14">
    <source>
        <dbReference type="RuleBase" id="RU362071"/>
    </source>
</evidence>
<dbReference type="Gene3D" id="6.10.250.2080">
    <property type="match status" value="1"/>
</dbReference>
<evidence type="ECO:0000256" key="6">
    <source>
        <dbReference type="ARBA" id="ARBA00022692"/>
    </source>
</evidence>
<dbReference type="EMBL" id="QMAP01000004">
    <property type="protein sequence ID" value="RXI49502.1"/>
    <property type="molecule type" value="Genomic_DNA"/>
</dbReference>
<evidence type="ECO:0000256" key="1">
    <source>
        <dbReference type="ARBA" id="ARBA00002578"/>
    </source>
</evidence>
<evidence type="ECO:0000256" key="13">
    <source>
        <dbReference type="NCBIfam" id="TIGR01400"/>
    </source>
</evidence>
<keyword evidence="4" id="KW-0813">Transport</keyword>
<keyword evidence="6 14" id="KW-0812">Transmembrane</keyword>
<dbReference type="PANTHER" id="PTHR30531:SF12">
    <property type="entry name" value="FLAGELLAR BIOSYNTHETIC PROTEIN FLHB"/>
    <property type="match status" value="1"/>
</dbReference>
<dbReference type="NCBIfam" id="TIGR00328">
    <property type="entry name" value="flhB"/>
    <property type="match status" value="1"/>
</dbReference>
<feature type="transmembrane region" description="Helical" evidence="14">
    <location>
        <begin position="338"/>
        <end position="370"/>
    </location>
</feature>
<keyword evidence="5 14" id="KW-1003">Cell membrane</keyword>
<organism evidence="15 16">
    <name type="scientific">Clostridium tetani</name>
    <dbReference type="NCBI Taxonomy" id="1513"/>
    <lineage>
        <taxon>Bacteria</taxon>
        <taxon>Bacillati</taxon>
        <taxon>Bacillota</taxon>
        <taxon>Clostridia</taxon>
        <taxon>Eubacteriales</taxon>
        <taxon>Clostridiaceae</taxon>
        <taxon>Clostridium</taxon>
    </lineage>
</organism>
<comment type="caution">
    <text evidence="15">The sequence shown here is derived from an EMBL/GenBank/DDBJ whole genome shotgun (WGS) entry which is preliminary data.</text>
</comment>
<feature type="transmembrane region" description="Helical" evidence="14">
    <location>
        <begin position="293"/>
        <end position="314"/>
    </location>
</feature>
<dbReference type="InterPro" id="IPR006135">
    <property type="entry name" value="T3SS_substrate_exporter"/>
</dbReference>
<reference evidence="15 16" key="1">
    <citation type="submission" date="2018-06" db="EMBL/GenBank/DDBJ databases">
        <title>Genome conservation of Clostridium tetani.</title>
        <authorList>
            <person name="Bruggemann H."/>
            <person name="Popoff M.R."/>
        </authorList>
    </citation>
    <scope>NUCLEOTIDE SEQUENCE [LARGE SCALE GENOMIC DNA]</scope>
    <source>
        <strain evidence="15 16">2017.061</strain>
    </source>
</reference>
<keyword evidence="8" id="KW-0653">Protein transport</keyword>
<evidence type="ECO:0000256" key="2">
    <source>
        <dbReference type="ARBA" id="ARBA00009772"/>
    </source>
</evidence>
<dbReference type="PANTHER" id="PTHR30531">
    <property type="entry name" value="FLAGELLAR BIOSYNTHETIC PROTEIN FLHB"/>
    <property type="match status" value="1"/>
</dbReference>